<dbReference type="InterPro" id="IPR003790">
    <property type="entry name" value="GHL10"/>
</dbReference>
<organism evidence="2">
    <name type="scientific">Paraprevotella clara</name>
    <dbReference type="NCBI Taxonomy" id="454154"/>
    <lineage>
        <taxon>Bacteria</taxon>
        <taxon>Pseudomonadati</taxon>
        <taxon>Bacteroidota</taxon>
        <taxon>Bacteroidia</taxon>
        <taxon>Bacteroidales</taxon>
        <taxon>Prevotellaceae</taxon>
        <taxon>Paraprevotella</taxon>
    </lineage>
</organism>
<evidence type="ECO:0000313" key="2">
    <source>
        <dbReference type="EMBL" id="VYU53654.1"/>
    </source>
</evidence>
<dbReference type="EMBL" id="CACRUT010000023">
    <property type="protein sequence ID" value="VYU53654.1"/>
    <property type="molecule type" value="Genomic_DNA"/>
</dbReference>
<gene>
    <name evidence="2" type="ORF">PCLFYP37_00143</name>
</gene>
<accession>A0A6N3FNL0</accession>
<dbReference type="Pfam" id="PF02638">
    <property type="entry name" value="GHL10"/>
    <property type="match status" value="1"/>
</dbReference>
<sequence length="597" mass="67972">MAFVPETFILYPEKLNFASDKAAYTYMKRYIFSLYICITGCLAAMATQRFAPLSFPKRETRAVWLTTFSSLDWPKNKATSPAGIKAQQDELCRILDRLKEVNINTVLLQTRVRGSVIYPSAIEPWDGCLTGTPGRAPGYDPLAFAVRECHKRGMELHAWLVAIPCFKISAATRMGNRSVLKTHPKLCVRHGDSWYLDPGQPETADYLASLCREIAANYDVDGIHFDYIRYPENAAKFNDASSYRKYGKRQNKADWRRDNMTRCVRTMYRAVKAAKPWVKVSSSPVGKFSDLSRYPSYNWNAYSAVHQDAQGWLREGIQDMLFPMMYFRGNHFYPFAIDWKENDYGRPVVPGLGIYFLSPQEKDWPLEDITRELYFTRSLDLGGQAFFRYAYLNDNHKGLFDFLKDVYYPFPALPSACNSQDSIPPERPGNLHKSREAQTYVLRWSPSVDNLCGKDVRYNVYASQTSPVDIASARNLIAVNVDSCSLPIHEEFCALNGISFAVTAIDRFGNESEPARLPSGWSDKPNLSGRFLPHDSQTLDIPEQDSPYVAVVDAYGRIVSTAPYSRRVRIGHLAKGLYEIRTLAKKGRSKHIGYFIK</sequence>
<protein>
    <recommendedName>
        <fullName evidence="1">Glycosyl hydrolase-like 10 domain-containing protein</fullName>
    </recommendedName>
</protein>
<dbReference type="SUPFAM" id="SSF51445">
    <property type="entry name" value="(Trans)glycosidases"/>
    <property type="match status" value="1"/>
</dbReference>
<evidence type="ECO:0000259" key="1">
    <source>
        <dbReference type="Pfam" id="PF02638"/>
    </source>
</evidence>
<dbReference type="InterPro" id="IPR052177">
    <property type="entry name" value="Divisome_Glycosyl_Hydrolase"/>
</dbReference>
<dbReference type="Gene3D" id="3.20.20.80">
    <property type="entry name" value="Glycosidases"/>
    <property type="match status" value="1"/>
</dbReference>
<dbReference type="InterPro" id="IPR013783">
    <property type="entry name" value="Ig-like_fold"/>
</dbReference>
<dbReference type="AlphaFoldDB" id="A0A6N3FNL0"/>
<dbReference type="InterPro" id="IPR017853">
    <property type="entry name" value="GH"/>
</dbReference>
<dbReference type="PANTHER" id="PTHR43405:SF1">
    <property type="entry name" value="GLYCOSYL HYDROLASE DIGH"/>
    <property type="match status" value="1"/>
</dbReference>
<proteinExistence type="predicted"/>
<feature type="domain" description="Glycosyl hydrolase-like 10" evidence="1">
    <location>
        <begin position="60"/>
        <end position="330"/>
    </location>
</feature>
<dbReference type="Gene3D" id="2.60.40.10">
    <property type="entry name" value="Immunoglobulins"/>
    <property type="match status" value="1"/>
</dbReference>
<name>A0A6N3FNL0_9BACT</name>
<dbReference type="PANTHER" id="PTHR43405">
    <property type="entry name" value="GLYCOSYL HYDROLASE DIGH"/>
    <property type="match status" value="1"/>
</dbReference>
<reference evidence="2" key="1">
    <citation type="submission" date="2019-11" db="EMBL/GenBank/DDBJ databases">
        <authorList>
            <person name="Feng L."/>
        </authorList>
    </citation>
    <scope>NUCLEOTIDE SEQUENCE</scope>
    <source>
        <strain evidence="2">PclaraLFYP37</strain>
    </source>
</reference>
<dbReference type="RefSeq" id="WP_021980422.1">
    <property type="nucleotide sequence ID" value="NZ_CACRUT010000023.1"/>
</dbReference>